<accession>A0A8H5LQ81</accession>
<proteinExistence type="predicted"/>
<dbReference type="AlphaFoldDB" id="A0A8H5LQ81"/>
<dbReference type="Proteomes" id="UP000559256">
    <property type="component" value="Unassembled WGS sequence"/>
</dbReference>
<name>A0A8H5LQ81_9AGAR</name>
<comment type="caution">
    <text evidence="1">The sequence shown here is derived from an EMBL/GenBank/DDBJ whole genome shotgun (WGS) entry which is preliminary data.</text>
</comment>
<gene>
    <name evidence="1" type="ORF">D9758_010809</name>
</gene>
<dbReference type="EMBL" id="JAACJM010000027">
    <property type="protein sequence ID" value="KAF5365453.1"/>
    <property type="molecule type" value="Genomic_DNA"/>
</dbReference>
<organism evidence="1 2">
    <name type="scientific">Tetrapyrgos nigripes</name>
    <dbReference type="NCBI Taxonomy" id="182062"/>
    <lineage>
        <taxon>Eukaryota</taxon>
        <taxon>Fungi</taxon>
        <taxon>Dikarya</taxon>
        <taxon>Basidiomycota</taxon>
        <taxon>Agaricomycotina</taxon>
        <taxon>Agaricomycetes</taxon>
        <taxon>Agaricomycetidae</taxon>
        <taxon>Agaricales</taxon>
        <taxon>Marasmiineae</taxon>
        <taxon>Marasmiaceae</taxon>
        <taxon>Tetrapyrgos</taxon>
    </lineage>
</organism>
<evidence type="ECO:0000313" key="2">
    <source>
        <dbReference type="Proteomes" id="UP000559256"/>
    </source>
</evidence>
<protein>
    <submittedName>
        <fullName evidence="1">Uncharacterized protein</fullName>
    </submittedName>
</protein>
<evidence type="ECO:0000313" key="1">
    <source>
        <dbReference type="EMBL" id="KAF5365453.1"/>
    </source>
</evidence>
<reference evidence="1 2" key="1">
    <citation type="journal article" date="2020" name="ISME J.">
        <title>Uncovering the hidden diversity of litter-decomposition mechanisms in mushroom-forming fungi.</title>
        <authorList>
            <person name="Floudas D."/>
            <person name="Bentzer J."/>
            <person name="Ahren D."/>
            <person name="Johansson T."/>
            <person name="Persson P."/>
            <person name="Tunlid A."/>
        </authorList>
    </citation>
    <scope>NUCLEOTIDE SEQUENCE [LARGE SCALE GENOMIC DNA]</scope>
    <source>
        <strain evidence="1 2">CBS 291.85</strain>
    </source>
</reference>
<keyword evidence="2" id="KW-1185">Reference proteome</keyword>
<sequence length="141" mass="16337">MTSSQFPIPFVVGLALTRTQLDQLAKHHLGDDFPESANGGDIAYALERYWEDNCIDRTILNLNEVPYRFFCVLDVFPSLNGAPPRLGLTKNGLRMHWFSFGEAWNSVKLLSRRWPRDLPEPKWLYPKMHATMKRMEAAKKE</sequence>